<reference evidence="3" key="1">
    <citation type="journal article" date="2019" name="Int. J. Syst. Evol. Microbiol.">
        <title>The Global Catalogue of Microorganisms (GCM) 10K type strain sequencing project: providing services to taxonomists for standard genome sequencing and annotation.</title>
        <authorList>
            <consortium name="The Broad Institute Genomics Platform"/>
            <consortium name="The Broad Institute Genome Sequencing Center for Infectious Disease"/>
            <person name="Wu L."/>
            <person name="Ma J."/>
        </authorList>
    </citation>
    <scope>NUCLEOTIDE SEQUENCE [LARGE SCALE GENOMIC DNA]</scope>
    <source>
        <strain evidence="3">JCM 9933</strain>
    </source>
</reference>
<gene>
    <name evidence="2" type="ORF">GCM10009416_34360</name>
</gene>
<proteinExistence type="predicted"/>
<dbReference type="EMBL" id="BAAAFZ010000053">
    <property type="protein sequence ID" value="GAA0593068.1"/>
    <property type="molecule type" value="Genomic_DNA"/>
</dbReference>
<dbReference type="Proteomes" id="UP001501588">
    <property type="component" value="Unassembled WGS sequence"/>
</dbReference>
<evidence type="ECO:0000313" key="3">
    <source>
        <dbReference type="Proteomes" id="UP001501588"/>
    </source>
</evidence>
<feature type="region of interest" description="Disordered" evidence="1">
    <location>
        <begin position="180"/>
        <end position="212"/>
    </location>
</feature>
<protein>
    <recommendedName>
        <fullName evidence="4">PAS domain-containing protein</fullName>
    </recommendedName>
</protein>
<name>A0ABP3QLH2_9PROT</name>
<accession>A0ABP3QLH2</accession>
<organism evidence="2 3">
    <name type="scientific">Craurococcus roseus</name>
    <dbReference type="NCBI Taxonomy" id="77585"/>
    <lineage>
        <taxon>Bacteria</taxon>
        <taxon>Pseudomonadati</taxon>
        <taxon>Pseudomonadota</taxon>
        <taxon>Alphaproteobacteria</taxon>
        <taxon>Acetobacterales</taxon>
        <taxon>Acetobacteraceae</taxon>
        <taxon>Craurococcus</taxon>
    </lineage>
</organism>
<comment type="caution">
    <text evidence="2">The sequence shown here is derived from an EMBL/GenBank/DDBJ whole genome shotgun (WGS) entry which is preliminary data.</text>
</comment>
<evidence type="ECO:0000313" key="2">
    <source>
        <dbReference type="EMBL" id="GAA0593068.1"/>
    </source>
</evidence>
<evidence type="ECO:0008006" key="4">
    <source>
        <dbReference type="Google" id="ProtNLM"/>
    </source>
</evidence>
<keyword evidence="3" id="KW-1185">Reference proteome</keyword>
<sequence>MRYNPVVTDDTAAPAPPARRHPWHLHPALAEERLAACARLLARGRADALAMADPWAGDDPWSVGCRAYSFSRHQLRRAAESGRYDWLGVLDGTQHFVFLVEGVPVRFFRGDAEDPTKRTLRQQEVEAEQLALAFGREDGAEGLMFRLAVETDERGAVSRVVFLALRGEEGRVECFWPVPLGDAPPPQGERPARDRRNDAPALQLPLMRGSTW</sequence>
<evidence type="ECO:0000256" key="1">
    <source>
        <dbReference type="SAM" id="MobiDB-lite"/>
    </source>
</evidence>